<keyword evidence="8" id="KW-1185">Reference proteome</keyword>
<comment type="caution">
    <text evidence="7">The sequence shown here is derived from an EMBL/GenBank/DDBJ whole genome shotgun (WGS) entry which is preliminary data.</text>
</comment>
<sequence length="326" mass="36798">MPKSQFKSWIKILLPLLLGIFFIWFSFKDTTAEQRTAIWETTKNAKLFWIILSMVMGITSHVLRASRWKLLLLPLKDQPKLSNCFYTVMFGYLANLGIPRSGEVLRGASYASYTNLSFEQTFGTIITERIIDFIMLILIIGVTLVLKTDELLFYLDLNDIKPLHTLGYLFGFLGFIFLIFRAIKQSKNLIAIKINNFLTGLIQGIRSLMVMRHQWKFVFQTIAIWMLYIGMFWIIKYAIAGTENLSFGAALIGFIAGTFAMSVTSGGIGLYPFAISAVFKLFDIPVEVGQAFGWVLWIAQTIVVVVLGVTSAILLPIANKSNKLAN</sequence>
<evidence type="ECO:0000256" key="5">
    <source>
        <dbReference type="ARBA" id="ARBA00023136"/>
    </source>
</evidence>
<keyword evidence="5 6" id="KW-0472">Membrane</keyword>
<protein>
    <submittedName>
        <fullName evidence="7">Flippase-like domain-containing protein</fullName>
    </submittedName>
</protein>
<dbReference type="RefSeq" id="WP_138931280.1">
    <property type="nucleotide sequence ID" value="NZ_SWMU01000001.1"/>
</dbReference>
<organism evidence="7 8">
    <name type="scientific">Mesohalobacter halotolerans</name>
    <dbReference type="NCBI Taxonomy" id="1883405"/>
    <lineage>
        <taxon>Bacteria</taxon>
        <taxon>Pseudomonadati</taxon>
        <taxon>Bacteroidota</taxon>
        <taxon>Flavobacteriia</taxon>
        <taxon>Flavobacteriales</taxon>
        <taxon>Flavobacteriaceae</taxon>
        <taxon>Mesohalobacter</taxon>
    </lineage>
</organism>
<dbReference type="EMBL" id="SWMU01000001">
    <property type="protein sequence ID" value="TKS57580.1"/>
    <property type="molecule type" value="Genomic_DNA"/>
</dbReference>
<evidence type="ECO:0000256" key="3">
    <source>
        <dbReference type="ARBA" id="ARBA00022692"/>
    </source>
</evidence>
<name>A0A4U5TT94_9FLAO</name>
<reference evidence="7 8" key="1">
    <citation type="submission" date="2019-04" db="EMBL/GenBank/DDBJ databases">
        <title>Psychroflexus halotolerans sp. nov., isolated from a marine solar saltern.</title>
        <authorList>
            <person name="Feng X."/>
        </authorList>
    </citation>
    <scope>NUCLEOTIDE SEQUENCE [LARGE SCALE GENOMIC DNA]</scope>
    <source>
        <strain evidence="7 8">WDS2C27</strain>
    </source>
</reference>
<gene>
    <name evidence="7" type="ORF">FCN74_03955</name>
</gene>
<evidence type="ECO:0000256" key="4">
    <source>
        <dbReference type="ARBA" id="ARBA00022989"/>
    </source>
</evidence>
<feature type="transmembrane region" description="Helical" evidence="6">
    <location>
        <begin position="247"/>
        <end position="274"/>
    </location>
</feature>
<evidence type="ECO:0000313" key="8">
    <source>
        <dbReference type="Proteomes" id="UP000306552"/>
    </source>
</evidence>
<dbReference type="PANTHER" id="PTHR39087:SF2">
    <property type="entry name" value="UPF0104 MEMBRANE PROTEIN MJ1595"/>
    <property type="match status" value="1"/>
</dbReference>
<feature type="transmembrane region" description="Helical" evidence="6">
    <location>
        <begin position="9"/>
        <end position="27"/>
    </location>
</feature>
<keyword evidence="3 6" id="KW-0812">Transmembrane</keyword>
<dbReference type="AlphaFoldDB" id="A0A4U5TT94"/>
<keyword evidence="2" id="KW-1003">Cell membrane</keyword>
<comment type="subcellular location">
    <subcellularLocation>
        <location evidence="1">Cell membrane</location>
        <topology evidence="1">Multi-pass membrane protein</topology>
    </subcellularLocation>
</comment>
<dbReference type="NCBIfam" id="TIGR00374">
    <property type="entry name" value="flippase-like domain"/>
    <property type="match status" value="1"/>
</dbReference>
<feature type="transmembrane region" description="Helical" evidence="6">
    <location>
        <begin position="130"/>
        <end position="146"/>
    </location>
</feature>
<dbReference type="PANTHER" id="PTHR39087">
    <property type="entry name" value="UPF0104 MEMBRANE PROTEIN MJ1595"/>
    <property type="match status" value="1"/>
</dbReference>
<feature type="transmembrane region" description="Helical" evidence="6">
    <location>
        <begin position="47"/>
        <end position="66"/>
    </location>
</feature>
<feature type="transmembrane region" description="Helical" evidence="6">
    <location>
        <begin position="294"/>
        <end position="318"/>
    </location>
</feature>
<proteinExistence type="predicted"/>
<evidence type="ECO:0000313" key="7">
    <source>
        <dbReference type="EMBL" id="TKS57580.1"/>
    </source>
</evidence>
<dbReference type="OrthoDB" id="9812094at2"/>
<dbReference type="GO" id="GO:0005886">
    <property type="term" value="C:plasma membrane"/>
    <property type="evidence" value="ECO:0007669"/>
    <property type="project" value="UniProtKB-SubCell"/>
</dbReference>
<dbReference type="Proteomes" id="UP000306552">
    <property type="component" value="Unassembled WGS sequence"/>
</dbReference>
<feature type="transmembrane region" description="Helical" evidence="6">
    <location>
        <begin position="166"/>
        <end position="183"/>
    </location>
</feature>
<evidence type="ECO:0000256" key="2">
    <source>
        <dbReference type="ARBA" id="ARBA00022475"/>
    </source>
</evidence>
<feature type="transmembrane region" description="Helical" evidence="6">
    <location>
        <begin position="217"/>
        <end position="235"/>
    </location>
</feature>
<evidence type="ECO:0000256" key="6">
    <source>
        <dbReference type="SAM" id="Phobius"/>
    </source>
</evidence>
<dbReference type="Pfam" id="PF03706">
    <property type="entry name" value="LPG_synthase_TM"/>
    <property type="match status" value="1"/>
</dbReference>
<evidence type="ECO:0000256" key="1">
    <source>
        <dbReference type="ARBA" id="ARBA00004651"/>
    </source>
</evidence>
<accession>A0A4U5TT94</accession>
<dbReference type="InterPro" id="IPR022791">
    <property type="entry name" value="L-PG_synthase/AglD"/>
</dbReference>
<keyword evidence="4 6" id="KW-1133">Transmembrane helix</keyword>